<gene>
    <name evidence="12" type="ORF">E3202_03690</name>
</gene>
<comment type="similarity">
    <text evidence="2">Belongs to the YtcA family.</text>
</comment>
<keyword evidence="9" id="KW-0564">Palmitate</keyword>
<evidence type="ECO:0000256" key="11">
    <source>
        <dbReference type="SAM" id="Phobius"/>
    </source>
</evidence>
<evidence type="ECO:0000256" key="10">
    <source>
        <dbReference type="ARBA" id="ARBA00023288"/>
    </source>
</evidence>
<evidence type="ECO:0000256" key="9">
    <source>
        <dbReference type="ARBA" id="ARBA00023139"/>
    </source>
</evidence>
<comment type="caution">
    <text evidence="12">The sequence shown here is derived from an EMBL/GenBank/DDBJ whole genome shotgun (WGS) entry which is preliminary data.</text>
</comment>
<keyword evidence="5 11" id="KW-0812">Transmembrane</keyword>
<evidence type="ECO:0000256" key="3">
    <source>
        <dbReference type="ARBA" id="ARBA00021237"/>
    </source>
</evidence>
<dbReference type="InterPro" id="IPR031381">
    <property type="entry name" value="YtcA"/>
</dbReference>
<name>A0A506USB4_9PROT</name>
<organism evidence="12 13">
    <name type="scientific">Oecophyllibacter saccharovorans</name>
    <dbReference type="NCBI Taxonomy" id="2558360"/>
    <lineage>
        <taxon>Bacteria</taxon>
        <taxon>Pseudomonadati</taxon>
        <taxon>Pseudomonadota</taxon>
        <taxon>Alphaproteobacteria</taxon>
        <taxon>Acetobacterales</taxon>
        <taxon>Acetobacteraceae</taxon>
        <taxon>Oecophyllibacter</taxon>
    </lineage>
</organism>
<dbReference type="Proteomes" id="UP000315037">
    <property type="component" value="Unassembled WGS sequence"/>
</dbReference>
<comment type="subcellular location">
    <subcellularLocation>
        <location evidence="1">Membrane</location>
        <topology evidence="1">Multi-pass membrane protein</topology>
    </subcellularLocation>
</comment>
<evidence type="ECO:0000256" key="5">
    <source>
        <dbReference type="ARBA" id="ARBA00022692"/>
    </source>
</evidence>
<dbReference type="EMBL" id="SORZ01000001">
    <property type="protein sequence ID" value="TPW36218.1"/>
    <property type="molecule type" value="Genomic_DNA"/>
</dbReference>
<keyword evidence="13" id="KW-1185">Reference proteome</keyword>
<dbReference type="RefSeq" id="WP_141451000.1">
    <property type="nucleotide sequence ID" value="NZ_CP038143.1"/>
</dbReference>
<feature type="transmembrane region" description="Helical" evidence="11">
    <location>
        <begin position="64"/>
        <end position="82"/>
    </location>
</feature>
<dbReference type="OrthoDB" id="5958921at2"/>
<keyword evidence="10" id="KW-0449">Lipoprotein</keyword>
<evidence type="ECO:0000256" key="8">
    <source>
        <dbReference type="ARBA" id="ARBA00023136"/>
    </source>
</evidence>
<evidence type="ECO:0000313" key="13">
    <source>
        <dbReference type="Proteomes" id="UP000315037"/>
    </source>
</evidence>
<reference evidence="12 13" key="1">
    <citation type="submission" date="2019-03" db="EMBL/GenBank/DDBJ databases">
        <title>The complete genome sequence of Neokomagataea sp. Jb2 NBRC113641.</title>
        <authorList>
            <person name="Chua K.-O."/>
            <person name="Chan K.-G."/>
            <person name="See-Too W.-S."/>
        </authorList>
    </citation>
    <scope>NUCLEOTIDE SEQUENCE [LARGE SCALE GENOMIC DNA]</scope>
    <source>
        <strain evidence="12 13">Jb2</strain>
    </source>
</reference>
<proteinExistence type="inferred from homology"/>
<dbReference type="Pfam" id="PF17090">
    <property type="entry name" value="Ytca"/>
    <property type="match status" value="1"/>
</dbReference>
<evidence type="ECO:0000256" key="1">
    <source>
        <dbReference type="ARBA" id="ARBA00004141"/>
    </source>
</evidence>
<keyword evidence="4" id="KW-1003">Cell membrane</keyword>
<dbReference type="AlphaFoldDB" id="A0A506USB4"/>
<accession>A0A506USB4</accession>
<keyword evidence="6" id="KW-0732">Signal</keyword>
<dbReference type="GO" id="GO:0016020">
    <property type="term" value="C:membrane"/>
    <property type="evidence" value="ECO:0007669"/>
    <property type="project" value="UniProtKB-SubCell"/>
</dbReference>
<evidence type="ECO:0000256" key="4">
    <source>
        <dbReference type="ARBA" id="ARBA00022475"/>
    </source>
</evidence>
<sequence>MKIGLLAANLPAAACTIRGTTDFPVAGAYFPSWLLCLFGGVLSALLLRVLFLALGIDRYLTLRLCTYLSLGGIIGLATWYIFFGP</sequence>
<keyword evidence="8 11" id="KW-0472">Membrane</keyword>
<protein>
    <recommendedName>
        <fullName evidence="3">Uncharacterized protein YtcA</fullName>
    </recommendedName>
</protein>
<feature type="transmembrane region" description="Helical" evidence="11">
    <location>
        <begin position="30"/>
        <end position="52"/>
    </location>
</feature>
<evidence type="ECO:0000256" key="2">
    <source>
        <dbReference type="ARBA" id="ARBA00008208"/>
    </source>
</evidence>
<evidence type="ECO:0000256" key="6">
    <source>
        <dbReference type="ARBA" id="ARBA00022729"/>
    </source>
</evidence>
<evidence type="ECO:0000313" key="12">
    <source>
        <dbReference type="EMBL" id="TPW36218.1"/>
    </source>
</evidence>
<evidence type="ECO:0000256" key="7">
    <source>
        <dbReference type="ARBA" id="ARBA00022989"/>
    </source>
</evidence>
<keyword evidence="7 11" id="KW-1133">Transmembrane helix</keyword>